<dbReference type="RefSeq" id="WP_307624418.1">
    <property type="nucleotide sequence ID" value="NZ_JAUSZS010000002.1"/>
</dbReference>
<protein>
    <recommendedName>
        <fullName evidence="4">Spore-associated protein A</fullName>
    </recommendedName>
</protein>
<gene>
    <name evidence="2" type="ORF">QFZ49_000009</name>
</gene>
<evidence type="ECO:0000313" key="3">
    <source>
        <dbReference type="Proteomes" id="UP001223072"/>
    </source>
</evidence>
<dbReference type="PROSITE" id="PS51318">
    <property type="entry name" value="TAT"/>
    <property type="match status" value="1"/>
</dbReference>
<comment type="caution">
    <text evidence="2">The sequence shown here is derived from an EMBL/GenBank/DDBJ whole genome shotgun (WGS) entry which is preliminary data.</text>
</comment>
<organism evidence="2 3">
    <name type="scientific">Streptomyces turgidiscabies</name>
    <dbReference type="NCBI Taxonomy" id="85558"/>
    <lineage>
        <taxon>Bacteria</taxon>
        <taxon>Bacillati</taxon>
        <taxon>Actinomycetota</taxon>
        <taxon>Actinomycetes</taxon>
        <taxon>Kitasatosporales</taxon>
        <taxon>Streptomycetaceae</taxon>
        <taxon>Streptomyces</taxon>
    </lineage>
</organism>
<dbReference type="Proteomes" id="UP001223072">
    <property type="component" value="Unassembled WGS sequence"/>
</dbReference>
<evidence type="ECO:0008006" key="4">
    <source>
        <dbReference type="Google" id="ProtNLM"/>
    </source>
</evidence>
<evidence type="ECO:0000313" key="2">
    <source>
        <dbReference type="EMBL" id="MDQ0930102.1"/>
    </source>
</evidence>
<reference evidence="2 3" key="1">
    <citation type="submission" date="2023-07" db="EMBL/GenBank/DDBJ databases">
        <title>Comparative genomics of wheat-associated soil bacteria to identify genetic determinants of phenazine resistance.</title>
        <authorList>
            <person name="Mouncey N."/>
        </authorList>
    </citation>
    <scope>NUCLEOTIDE SEQUENCE [LARGE SCALE GENOMIC DNA]</scope>
    <source>
        <strain evidence="2 3">W2I16</strain>
    </source>
</reference>
<accession>A0ABU0RDM8</accession>
<sequence>MKLSRRRSTTTAALASVTALAALGGLFATAAPASAASNSRAETLCGPGYKTVATTAVGSVGRIYVTWSEAEGKTCAVTLRNSTGPRTQIRIELNVIADHETTSVQDADRYLSYAGPVYYPSRGYCVQWFGAINGVEGSGTGVCN</sequence>
<evidence type="ECO:0000256" key="1">
    <source>
        <dbReference type="SAM" id="SignalP"/>
    </source>
</evidence>
<name>A0ABU0RDM8_9ACTN</name>
<keyword evidence="3" id="KW-1185">Reference proteome</keyword>
<feature type="signal peptide" evidence="1">
    <location>
        <begin position="1"/>
        <end position="30"/>
    </location>
</feature>
<dbReference type="EMBL" id="JAUSZS010000002">
    <property type="protein sequence ID" value="MDQ0930102.1"/>
    <property type="molecule type" value="Genomic_DNA"/>
</dbReference>
<keyword evidence="1" id="KW-0732">Signal</keyword>
<feature type="chain" id="PRO_5045684749" description="Spore-associated protein A" evidence="1">
    <location>
        <begin position="31"/>
        <end position="144"/>
    </location>
</feature>
<proteinExistence type="predicted"/>
<dbReference type="InterPro" id="IPR006311">
    <property type="entry name" value="TAT_signal"/>
</dbReference>